<feature type="compositionally biased region" description="Basic and acidic residues" evidence="1">
    <location>
        <begin position="273"/>
        <end position="305"/>
    </location>
</feature>
<feature type="region of interest" description="Disordered" evidence="1">
    <location>
        <begin position="259"/>
        <end position="314"/>
    </location>
</feature>
<accession>A0ABQ4TTH0</accession>
<dbReference type="Proteomes" id="UP001055057">
    <property type="component" value="Unassembled WGS sequence"/>
</dbReference>
<name>A0ABQ4TTH0_9HYPH</name>
<protein>
    <submittedName>
        <fullName evidence="2">Uncharacterized protein</fullName>
    </submittedName>
</protein>
<evidence type="ECO:0000256" key="1">
    <source>
        <dbReference type="SAM" id="MobiDB-lite"/>
    </source>
</evidence>
<organism evidence="2 3">
    <name type="scientific">Methylobacterium trifolii</name>
    <dbReference type="NCBI Taxonomy" id="1003092"/>
    <lineage>
        <taxon>Bacteria</taxon>
        <taxon>Pseudomonadati</taxon>
        <taxon>Pseudomonadota</taxon>
        <taxon>Alphaproteobacteria</taxon>
        <taxon>Hyphomicrobiales</taxon>
        <taxon>Methylobacteriaceae</taxon>
        <taxon>Methylobacterium</taxon>
    </lineage>
</organism>
<keyword evidence="3" id="KW-1185">Reference proteome</keyword>
<sequence>MVLAEARGQIRDPLVVVEVLLPQLGDDLVRDHVGHGEVGRTLRGDGGDAVELGLGGRRGARGIGEHRSDRGEGEFVDGLAVRDGDVVLALERHHRAVRLAGLGGEFGQPVLEPGGRLLRGLAVRLDLIAQEGGRERVGDDRRLHGALREEARLEHERALRAGRAEGASHRLDRGRLAVGLGRLLRLAPRQPSQDPREQRGPGAVELGVLVEVQVRHDGAHRLVGAGGFDQAVDAGPVEDRFLALALVLGVEDAEAARVDRDLGGGPVEGRQGVGDRRRQDEPAHRADRDRAPAAPEHAERPPDHARQRRRGGRLRVSRGHEILFEITHGYSTPAVGVARTADAVVLRR</sequence>
<proteinExistence type="predicted"/>
<evidence type="ECO:0000313" key="3">
    <source>
        <dbReference type="Proteomes" id="UP001055057"/>
    </source>
</evidence>
<comment type="caution">
    <text evidence="2">The sequence shown here is derived from an EMBL/GenBank/DDBJ whole genome shotgun (WGS) entry which is preliminary data.</text>
</comment>
<gene>
    <name evidence="2" type="ORF">MPOCJGCO_0688</name>
</gene>
<reference evidence="2" key="1">
    <citation type="journal article" date="2021" name="Front. Microbiol.">
        <title>Comprehensive Comparative Genomics and Phenotyping of Methylobacterium Species.</title>
        <authorList>
            <person name="Alessa O."/>
            <person name="Ogura Y."/>
            <person name="Fujitani Y."/>
            <person name="Takami H."/>
            <person name="Hayashi T."/>
            <person name="Sahin N."/>
            <person name="Tani A."/>
        </authorList>
    </citation>
    <scope>NUCLEOTIDE SEQUENCE</scope>
    <source>
        <strain evidence="2">DSM 23632</strain>
    </source>
</reference>
<reference evidence="2" key="2">
    <citation type="submission" date="2021-08" db="EMBL/GenBank/DDBJ databases">
        <authorList>
            <person name="Tani A."/>
            <person name="Ola A."/>
            <person name="Ogura Y."/>
            <person name="Katsura K."/>
            <person name="Hayashi T."/>
        </authorList>
    </citation>
    <scope>NUCLEOTIDE SEQUENCE</scope>
    <source>
        <strain evidence="2">DSM 23632</strain>
    </source>
</reference>
<evidence type="ECO:0000313" key="2">
    <source>
        <dbReference type="EMBL" id="GJE58606.1"/>
    </source>
</evidence>
<dbReference type="EMBL" id="BPRB01000040">
    <property type="protein sequence ID" value="GJE58606.1"/>
    <property type="molecule type" value="Genomic_DNA"/>
</dbReference>